<comment type="caution">
    <text evidence="2">The sequence shown here is derived from an EMBL/GenBank/DDBJ whole genome shotgun (WGS) entry which is preliminary data.</text>
</comment>
<dbReference type="RefSeq" id="WP_230216550.1">
    <property type="nucleotide sequence ID" value="NZ_JAJKFT010000004.1"/>
</dbReference>
<dbReference type="AlphaFoldDB" id="A0A9X1MKA7"/>
<proteinExistence type="predicted"/>
<sequence>MRPTILGIAFLLCVGFGFRDANAEEATFVTRAELDDLYARLAEHERLLASDIQQGACCSSPCYPCSTCPGVTFAAELLLLKPFQSEGEAPGFDYHAAPRISLGYTGEKGLGFNVRWFDYDASNPNANFFDTSDIQLTVVDFEINDKFELGHWQGLISGGLRYADYQEFSFGDFETMEDSWGPVLGVQLTRPLTEHFAIFATARSSFQYAANGLDNGFVVEDMTFTISELQLGAQFTRPGRWGGEWYFRGAFEGQYWSGGTIGDGDTEDLSLAGGMLAIGLTR</sequence>
<name>A0A9X1MKA7_9BACT</name>
<dbReference type="EMBL" id="JAJKFT010000004">
    <property type="protein sequence ID" value="MCC9627830.1"/>
    <property type="molecule type" value="Genomic_DNA"/>
</dbReference>
<evidence type="ECO:0000313" key="3">
    <source>
        <dbReference type="Proteomes" id="UP001139103"/>
    </source>
</evidence>
<protein>
    <recommendedName>
        <fullName evidence="4">Transporter</fullName>
    </recommendedName>
</protein>
<accession>A0A9X1MKA7</accession>
<keyword evidence="1" id="KW-0732">Signal</keyword>
<gene>
    <name evidence="2" type="ORF">LOC68_05435</name>
</gene>
<dbReference type="Proteomes" id="UP001139103">
    <property type="component" value="Unassembled WGS sequence"/>
</dbReference>
<keyword evidence="3" id="KW-1185">Reference proteome</keyword>
<reference evidence="2" key="1">
    <citation type="submission" date="2021-11" db="EMBL/GenBank/DDBJ databases">
        <title>Genome sequence.</title>
        <authorList>
            <person name="Sun Q."/>
        </authorList>
    </citation>
    <scope>NUCLEOTIDE SEQUENCE</scope>
    <source>
        <strain evidence="2">JC732</strain>
    </source>
</reference>
<evidence type="ECO:0008006" key="4">
    <source>
        <dbReference type="Google" id="ProtNLM"/>
    </source>
</evidence>
<feature type="chain" id="PRO_5040975306" description="Transporter" evidence="1">
    <location>
        <begin position="24"/>
        <end position="282"/>
    </location>
</feature>
<feature type="signal peptide" evidence="1">
    <location>
        <begin position="1"/>
        <end position="23"/>
    </location>
</feature>
<organism evidence="2 3">
    <name type="scientific">Blastopirellula sediminis</name>
    <dbReference type="NCBI Taxonomy" id="2894196"/>
    <lineage>
        <taxon>Bacteria</taxon>
        <taxon>Pseudomonadati</taxon>
        <taxon>Planctomycetota</taxon>
        <taxon>Planctomycetia</taxon>
        <taxon>Pirellulales</taxon>
        <taxon>Pirellulaceae</taxon>
        <taxon>Blastopirellula</taxon>
    </lineage>
</organism>
<evidence type="ECO:0000256" key="1">
    <source>
        <dbReference type="SAM" id="SignalP"/>
    </source>
</evidence>
<evidence type="ECO:0000313" key="2">
    <source>
        <dbReference type="EMBL" id="MCC9627830.1"/>
    </source>
</evidence>